<accession>B4RFR9</accession>
<organism evidence="2 3">
    <name type="scientific">Phenylobacterium zucineum (strain HLK1)</name>
    <dbReference type="NCBI Taxonomy" id="450851"/>
    <lineage>
        <taxon>Bacteria</taxon>
        <taxon>Pseudomonadati</taxon>
        <taxon>Pseudomonadota</taxon>
        <taxon>Alphaproteobacteria</taxon>
        <taxon>Caulobacterales</taxon>
        <taxon>Caulobacteraceae</taxon>
        <taxon>Phenylobacterium</taxon>
    </lineage>
</organism>
<dbReference type="EMBL" id="CP000747">
    <property type="protein sequence ID" value="ACG77150.1"/>
    <property type="molecule type" value="Genomic_DNA"/>
</dbReference>
<dbReference type="eggNOG" id="COG2214">
    <property type="taxonomic scope" value="Bacteria"/>
</dbReference>
<evidence type="ECO:0000313" key="3">
    <source>
        <dbReference type="Proteomes" id="UP000001868"/>
    </source>
</evidence>
<dbReference type="Gene3D" id="1.10.287.110">
    <property type="entry name" value="DnaJ domain"/>
    <property type="match status" value="1"/>
</dbReference>
<dbReference type="CDD" id="cd06257">
    <property type="entry name" value="DnaJ"/>
    <property type="match status" value="1"/>
</dbReference>
<dbReference type="Proteomes" id="UP000001868">
    <property type="component" value="Chromosome"/>
</dbReference>
<proteinExistence type="predicted"/>
<gene>
    <name evidence="2" type="ordered locus">PHZ_c0736</name>
</gene>
<dbReference type="OrthoDB" id="9786294at2"/>
<dbReference type="RefSeq" id="WP_012521298.1">
    <property type="nucleotide sequence ID" value="NC_011144.1"/>
</dbReference>
<evidence type="ECO:0000259" key="1">
    <source>
        <dbReference type="PROSITE" id="PS50076"/>
    </source>
</evidence>
<dbReference type="HOGENOM" id="CLU_096103_0_0_5"/>
<evidence type="ECO:0000313" key="2">
    <source>
        <dbReference type="EMBL" id="ACG77150.1"/>
    </source>
</evidence>
<reference evidence="2 3" key="1">
    <citation type="journal article" date="2008" name="BMC Genomics">
        <title>Complete genome of Phenylobacterium zucineum - a novel facultative intracellular bacterium isolated from human erythroleukemia cell line K562.</title>
        <authorList>
            <person name="Luo Y."/>
            <person name="Xu X."/>
            <person name="Ding Z."/>
            <person name="Liu Z."/>
            <person name="Zhang B."/>
            <person name="Yan Z."/>
            <person name="Sun J."/>
            <person name="Hu S."/>
            <person name="Hu X."/>
        </authorList>
    </citation>
    <scope>NUCLEOTIDE SEQUENCE [LARGE SCALE GENOMIC DNA]</scope>
    <source>
        <strain evidence="2 3">HLK1</strain>
    </source>
</reference>
<dbReference type="STRING" id="450851.PHZ_c0736"/>
<dbReference type="KEGG" id="pzu:PHZ_c0736"/>
<dbReference type="InterPro" id="IPR036869">
    <property type="entry name" value="J_dom_sf"/>
</dbReference>
<keyword evidence="3" id="KW-1185">Reference proteome</keyword>
<dbReference type="SMART" id="SM00271">
    <property type="entry name" value="DnaJ"/>
    <property type="match status" value="1"/>
</dbReference>
<dbReference type="AlphaFoldDB" id="B4RFR9"/>
<dbReference type="PROSITE" id="PS50076">
    <property type="entry name" value="DNAJ_2"/>
    <property type="match status" value="1"/>
</dbReference>
<dbReference type="Pfam" id="PF00226">
    <property type="entry name" value="DnaJ"/>
    <property type="match status" value="1"/>
</dbReference>
<dbReference type="InterPro" id="IPR001623">
    <property type="entry name" value="DnaJ_domain"/>
</dbReference>
<dbReference type="SUPFAM" id="SSF46565">
    <property type="entry name" value="Chaperone J-domain"/>
    <property type="match status" value="1"/>
</dbReference>
<feature type="domain" description="J" evidence="1">
    <location>
        <begin position="164"/>
        <end position="221"/>
    </location>
</feature>
<name>B4RFR9_PHEZH</name>
<sequence length="222" mass="25327">MPGAFQYRPKFVDIRVRPPAQEEDLRAEDVHALKPGERACDHPGCRRAATARAPKSRDMLNEHYWFCQPHAAEYNRNWNFFAGLSEDEIRRRQEDELKTGGRPTWEMKAGRMSRESAAFVHKFAKGQGGSQGGYRDYHDLFGPNARRGPAPEPEDRRLGKIERNALADLDLDAGADSAKIRTRYTELVRRLHPDANQGDRSGEQKLQRVIKAYQALRKAGMV</sequence>
<protein>
    <submittedName>
        <fullName evidence="2">DnaJ-class molecular chaperone</fullName>
    </submittedName>
</protein>